<dbReference type="GO" id="GO:0016020">
    <property type="term" value="C:membrane"/>
    <property type="evidence" value="ECO:0007669"/>
    <property type="project" value="UniProtKB-SubCell"/>
</dbReference>
<gene>
    <name evidence="10" type="ORF">AWH49_14205</name>
</gene>
<feature type="domain" description="Spore germination GerAC-like C-terminal" evidence="8">
    <location>
        <begin position="215"/>
        <end position="380"/>
    </location>
</feature>
<dbReference type="PANTHER" id="PTHR35789:SF1">
    <property type="entry name" value="SPORE GERMINATION PROTEIN B3"/>
    <property type="match status" value="1"/>
</dbReference>
<dbReference type="PANTHER" id="PTHR35789">
    <property type="entry name" value="SPORE GERMINATION PROTEIN B3"/>
    <property type="match status" value="1"/>
</dbReference>
<evidence type="ECO:0000256" key="4">
    <source>
        <dbReference type="ARBA" id="ARBA00022729"/>
    </source>
</evidence>
<keyword evidence="5" id="KW-0472">Membrane</keyword>
<dbReference type="Gene3D" id="6.20.190.10">
    <property type="entry name" value="Nutrient germinant receptor protein C, domain 1"/>
    <property type="match status" value="1"/>
</dbReference>
<evidence type="ECO:0000313" key="11">
    <source>
        <dbReference type="Proteomes" id="UP000076935"/>
    </source>
</evidence>
<comment type="caution">
    <text evidence="10">The sequence shown here is derived from an EMBL/GenBank/DDBJ whole genome shotgun (WGS) entry which is preliminary data.</text>
</comment>
<comment type="subcellular location">
    <subcellularLocation>
        <location evidence="1">Membrane</location>
        <topology evidence="1">Lipid-anchor</topology>
    </subcellularLocation>
</comment>
<name>A0A177L6T0_9BACI</name>
<dbReference type="GO" id="GO:0009847">
    <property type="term" value="P:spore germination"/>
    <property type="evidence" value="ECO:0007669"/>
    <property type="project" value="InterPro"/>
</dbReference>
<dbReference type="InterPro" id="IPR038501">
    <property type="entry name" value="Spore_GerAC_C_sf"/>
</dbReference>
<accession>A0A177L6T0</accession>
<feature type="domain" description="Spore germination protein N-terminal" evidence="9">
    <location>
        <begin position="23"/>
        <end position="199"/>
    </location>
</feature>
<dbReference type="Proteomes" id="UP000076935">
    <property type="component" value="Unassembled WGS sequence"/>
</dbReference>
<evidence type="ECO:0000256" key="6">
    <source>
        <dbReference type="ARBA" id="ARBA00023139"/>
    </source>
</evidence>
<evidence type="ECO:0000256" key="7">
    <source>
        <dbReference type="ARBA" id="ARBA00023288"/>
    </source>
</evidence>
<keyword evidence="3" id="KW-0309">Germination</keyword>
<dbReference type="RefSeq" id="WP_063965663.1">
    <property type="nucleotide sequence ID" value="NZ_LQWY01000024.1"/>
</dbReference>
<comment type="similarity">
    <text evidence="2">Belongs to the GerABKC lipoprotein family.</text>
</comment>
<protein>
    <submittedName>
        <fullName evidence="10">Uncharacterized protein</fullName>
    </submittedName>
</protein>
<keyword evidence="11" id="KW-1185">Reference proteome</keyword>
<keyword evidence="6" id="KW-0564">Palmitate</keyword>
<proteinExistence type="inferred from homology"/>
<dbReference type="Pfam" id="PF25198">
    <property type="entry name" value="Spore_GerAC_N"/>
    <property type="match status" value="1"/>
</dbReference>
<evidence type="ECO:0000256" key="1">
    <source>
        <dbReference type="ARBA" id="ARBA00004635"/>
    </source>
</evidence>
<dbReference type="InterPro" id="IPR046953">
    <property type="entry name" value="Spore_GerAC-like_C"/>
</dbReference>
<dbReference type="InterPro" id="IPR057336">
    <property type="entry name" value="GerAC_N"/>
</dbReference>
<dbReference type="EMBL" id="LQWY01000024">
    <property type="protein sequence ID" value="OAH61057.1"/>
    <property type="molecule type" value="Genomic_DNA"/>
</dbReference>
<evidence type="ECO:0000256" key="5">
    <source>
        <dbReference type="ARBA" id="ARBA00023136"/>
    </source>
</evidence>
<dbReference type="NCBIfam" id="TIGR02887">
    <property type="entry name" value="spore_ger_x_C"/>
    <property type="match status" value="1"/>
</dbReference>
<reference evidence="10 11" key="1">
    <citation type="submission" date="2016-01" db="EMBL/GenBank/DDBJ databases">
        <title>Investigation of taxonomic status of Bacillus aminovorans.</title>
        <authorList>
            <person name="Verma A."/>
            <person name="Pal Y."/>
            <person name="Krishnamurthi S."/>
        </authorList>
    </citation>
    <scope>NUCLEOTIDE SEQUENCE [LARGE SCALE GENOMIC DNA]</scope>
    <source>
        <strain evidence="10 11">DSM 1314</strain>
    </source>
</reference>
<evidence type="ECO:0000259" key="8">
    <source>
        <dbReference type="Pfam" id="PF05504"/>
    </source>
</evidence>
<evidence type="ECO:0000313" key="10">
    <source>
        <dbReference type="EMBL" id="OAH61057.1"/>
    </source>
</evidence>
<dbReference type="AlphaFoldDB" id="A0A177L6T0"/>
<dbReference type="PROSITE" id="PS51257">
    <property type="entry name" value="PROKAR_LIPOPROTEIN"/>
    <property type="match status" value="1"/>
</dbReference>
<dbReference type="Gene3D" id="3.30.300.210">
    <property type="entry name" value="Nutrient germinant receptor protein C, domain 3"/>
    <property type="match status" value="1"/>
</dbReference>
<dbReference type="Pfam" id="PF05504">
    <property type="entry name" value="Spore_GerAC"/>
    <property type="match status" value="1"/>
</dbReference>
<evidence type="ECO:0000256" key="3">
    <source>
        <dbReference type="ARBA" id="ARBA00022544"/>
    </source>
</evidence>
<sequence length="386" mass="43640">MIKRMAFILLLIMSFIVVTGCWDRVELNDRAFIIATGIDKDQESGKMVTTLQVIVPEKIDTATKKGGGENAAVQIVSAKGSTVYETLQYIKFELMKKPYFQHNRILVIGEQAAKEGVTPYLNFFMRTREGPERSIILVSKGNASEILRWQSDVKKIPADYIEGLVHGEDIFSMTSTENIHEFMVKISGNTTSPYTSGIEIRKNEESGKEEAKVTETAAFKKDKLVGWLNLEESKGMQWINNEFGTGIIETGYPEMNNENIILKMIKSRTELKPKLKDGKMIMTIEVKGEGNIEELKGNVALNSQKVIGNLEKNISTEVKNEIENCLKQAQKTLKTDIFGFGEAIHSKYPKEWEKIEGHWDDYFPGMDVEVNVKIKIRNTGMLIEPI</sequence>
<keyword evidence="4" id="KW-0732">Signal</keyword>
<keyword evidence="7" id="KW-0449">Lipoprotein</keyword>
<evidence type="ECO:0000259" key="9">
    <source>
        <dbReference type="Pfam" id="PF25198"/>
    </source>
</evidence>
<evidence type="ECO:0000256" key="2">
    <source>
        <dbReference type="ARBA" id="ARBA00007886"/>
    </source>
</evidence>
<dbReference type="InterPro" id="IPR008844">
    <property type="entry name" value="Spore_GerAC-like"/>
</dbReference>
<organism evidence="10 11">
    <name type="scientific">Domibacillus aminovorans</name>
    <dbReference type="NCBI Taxonomy" id="29332"/>
    <lineage>
        <taxon>Bacteria</taxon>
        <taxon>Bacillati</taxon>
        <taxon>Bacillota</taxon>
        <taxon>Bacilli</taxon>
        <taxon>Bacillales</taxon>
        <taxon>Bacillaceae</taxon>
        <taxon>Domibacillus</taxon>
    </lineage>
</organism>
<dbReference type="STRING" id="29332.AWH48_13425"/>